<accession>A0A8X6IAE7</accession>
<evidence type="ECO:0000256" key="1">
    <source>
        <dbReference type="SAM" id="MobiDB-lite"/>
    </source>
</evidence>
<feature type="region of interest" description="Disordered" evidence="1">
    <location>
        <begin position="1"/>
        <end position="21"/>
    </location>
</feature>
<gene>
    <name evidence="2" type="ORF">TNCT_708081</name>
</gene>
<dbReference type="AlphaFoldDB" id="A0A8X6IAE7"/>
<proteinExistence type="predicted"/>
<evidence type="ECO:0000313" key="3">
    <source>
        <dbReference type="Proteomes" id="UP000887116"/>
    </source>
</evidence>
<sequence length="93" mass="10690">MANWHSDTLLHQHQKTTGGASICNCPTIYFREDEKGSDFAADSLSGSFQPQRNFSGTEHAFLKKNINFTQIRCSFQRFQSIQRSFLLEKTGLW</sequence>
<protein>
    <submittedName>
        <fullName evidence="2">Uncharacterized protein</fullName>
    </submittedName>
</protein>
<comment type="caution">
    <text evidence="2">The sequence shown here is derived from an EMBL/GenBank/DDBJ whole genome shotgun (WGS) entry which is preliminary data.</text>
</comment>
<name>A0A8X6IAE7_TRICU</name>
<dbReference type="Proteomes" id="UP000887116">
    <property type="component" value="Unassembled WGS sequence"/>
</dbReference>
<evidence type="ECO:0000313" key="2">
    <source>
        <dbReference type="EMBL" id="GFQ90692.1"/>
    </source>
</evidence>
<organism evidence="2 3">
    <name type="scientific">Trichonephila clavata</name>
    <name type="common">Joro spider</name>
    <name type="synonym">Nephila clavata</name>
    <dbReference type="NCBI Taxonomy" id="2740835"/>
    <lineage>
        <taxon>Eukaryota</taxon>
        <taxon>Metazoa</taxon>
        <taxon>Ecdysozoa</taxon>
        <taxon>Arthropoda</taxon>
        <taxon>Chelicerata</taxon>
        <taxon>Arachnida</taxon>
        <taxon>Araneae</taxon>
        <taxon>Araneomorphae</taxon>
        <taxon>Entelegynae</taxon>
        <taxon>Araneoidea</taxon>
        <taxon>Nephilidae</taxon>
        <taxon>Trichonephila</taxon>
    </lineage>
</organism>
<feature type="compositionally biased region" description="Polar residues" evidence="1">
    <location>
        <begin position="1"/>
        <end position="19"/>
    </location>
</feature>
<dbReference type="EMBL" id="BMAO01033613">
    <property type="protein sequence ID" value="GFQ90692.1"/>
    <property type="molecule type" value="Genomic_DNA"/>
</dbReference>
<keyword evidence="3" id="KW-1185">Reference proteome</keyword>
<reference evidence="2" key="1">
    <citation type="submission" date="2020-07" db="EMBL/GenBank/DDBJ databases">
        <title>Multicomponent nature underlies the extraordinary mechanical properties of spider dragline silk.</title>
        <authorList>
            <person name="Kono N."/>
            <person name="Nakamura H."/>
            <person name="Mori M."/>
            <person name="Yoshida Y."/>
            <person name="Ohtoshi R."/>
            <person name="Malay A.D."/>
            <person name="Moran D.A.P."/>
            <person name="Tomita M."/>
            <person name="Numata K."/>
            <person name="Arakawa K."/>
        </authorList>
    </citation>
    <scope>NUCLEOTIDE SEQUENCE</scope>
</reference>